<dbReference type="AlphaFoldDB" id="A0A840V965"/>
<reference evidence="2 3" key="1">
    <citation type="submission" date="2020-08" db="EMBL/GenBank/DDBJ databases">
        <title>Genomic Encyclopedia of Type Strains, Phase IV (KMG-IV): sequencing the most valuable type-strain genomes for metagenomic binning, comparative biology and taxonomic classification.</title>
        <authorList>
            <person name="Goeker M."/>
        </authorList>
    </citation>
    <scope>NUCLEOTIDE SEQUENCE [LARGE SCALE GENOMIC DNA]</scope>
    <source>
        <strain evidence="2 3">DSM 27026</strain>
    </source>
</reference>
<feature type="domain" description="DUF4145" evidence="1">
    <location>
        <begin position="3"/>
        <end position="41"/>
    </location>
</feature>
<comment type="caution">
    <text evidence="2">The sequence shown here is derived from an EMBL/GenBank/DDBJ whole genome shotgun (WGS) entry which is preliminary data.</text>
</comment>
<evidence type="ECO:0000313" key="2">
    <source>
        <dbReference type="EMBL" id="MBB5372286.1"/>
    </source>
</evidence>
<organism evidence="2 3">
    <name type="scientific">Acidocella aromatica</name>
    <dbReference type="NCBI Taxonomy" id="1303579"/>
    <lineage>
        <taxon>Bacteria</taxon>
        <taxon>Pseudomonadati</taxon>
        <taxon>Pseudomonadota</taxon>
        <taxon>Alphaproteobacteria</taxon>
        <taxon>Acetobacterales</taxon>
        <taxon>Acidocellaceae</taxon>
        <taxon>Acidocella</taxon>
    </lineage>
</organism>
<dbReference type="InterPro" id="IPR025285">
    <property type="entry name" value="DUF4145"/>
</dbReference>
<dbReference type="Proteomes" id="UP000553706">
    <property type="component" value="Unassembled WGS sequence"/>
</dbReference>
<accession>A0A840V965</accession>
<evidence type="ECO:0000259" key="1">
    <source>
        <dbReference type="Pfam" id="PF13643"/>
    </source>
</evidence>
<dbReference type="Pfam" id="PF13643">
    <property type="entry name" value="DUF4145"/>
    <property type="match status" value="1"/>
</dbReference>
<gene>
    <name evidence="2" type="ORF">HNP71_000524</name>
</gene>
<evidence type="ECO:0000313" key="3">
    <source>
        <dbReference type="Proteomes" id="UP000553706"/>
    </source>
</evidence>
<keyword evidence="3" id="KW-1185">Reference proteome</keyword>
<sequence>MDTDIGALVQRGLLPAVQQALDAVRVIGNNAVHPGQLDLTDDPQSAATLFLLINLIAEQLITAPKQAQAIYDSLPEGARNAISRRDAPRGG</sequence>
<name>A0A840V965_9PROT</name>
<dbReference type="EMBL" id="JACHFJ010000002">
    <property type="protein sequence ID" value="MBB5372286.1"/>
    <property type="molecule type" value="Genomic_DNA"/>
</dbReference>
<protein>
    <recommendedName>
        <fullName evidence="1">DUF4145 domain-containing protein</fullName>
    </recommendedName>
</protein>
<proteinExistence type="predicted"/>